<dbReference type="OrthoDB" id="3256331at2759"/>
<dbReference type="AlphaFoldDB" id="A0A164SI16"/>
<reference evidence="2 3" key="1">
    <citation type="journal article" date="2016" name="Mol. Biol. Evol.">
        <title>Comparative Genomics of Early-Diverging Mushroom-Forming Fungi Provides Insights into the Origins of Lignocellulose Decay Capabilities.</title>
        <authorList>
            <person name="Nagy L.G."/>
            <person name="Riley R."/>
            <person name="Tritt A."/>
            <person name="Adam C."/>
            <person name="Daum C."/>
            <person name="Floudas D."/>
            <person name="Sun H."/>
            <person name="Yadav J.S."/>
            <person name="Pangilinan J."/>
            <person name="Larsson K.H."/>
            <person name="Matsuura K."/>
            <person name="Barry K."/>
            <person name="Labutti K."/>
            <person name="Kuo R."/>
            <person name="Ohm R.A."/>
            <person name="Bhattacharya S.S."/>
            <person name="Shirouzu T."/>
            <person name="Yoshinaga Y."/>
            <person name="Martin F.M."/>
            <person name="Grigoriev I.V."/>
            <person name="Hibbett D.S."/>
        </authorList>
    </citation>
    <scope>NUCLEOTIDE SEQUENCE [LARGE SCALE GENOMIC DNA]</scope>
    <source>
        <strain evidence="2 3">HHB9708</strain>
    </source>
</reference>
<keyword evidence="3" id="KW-1185">Reference proteome</keyword>
<gene>
    <name evidence="2" type="ORF">SISNIDRAFT_467744</name>
</gene>
<evidence type="ECO:0000313" key="3">
    <source>
        <dbReference type="Proteomes" id="UP000076722"/>
    </source>
</evidence>
<dbReference type="Proteomes" id="UP000076722">
    <property type="component" value="Unassembled WGS sequence"/>
</dbReference>
<feature type="domain" description="DUF6593" evidence="1">
    <location>
        <begin position="19"/>
        <end position="203"/>
    </location>
</feature>
<dbReference type="InterPro" id="IPR046528">
    <property type="entry name" value="DUF6593"/>
</dbReference>
<organism evidence="2 3">
    <name type="scientific">Sistotremastrum niveocremeum HHB9708</name>
    <dbReference type="NCBI Taxonomy" id="1314777"/>
    <lineage>
        <taxon>Eukaryota</taxon>
        <taxon>Fungi</taxon>
        <taxon>Dikarya</taxon>
        <taxon>Basidiomycota</taxon>
        <taxon>Agaricomycotina</taxon>
        <taxon>Agaricomycetes</taxon>
        <taxon>Sistotremastrales</taxon>
        <taxon>Sistotremastraceae</taxon>
        <taxon>Sertulicium</taxon>
        <taxon>Sertulicium niveocremeum</taxon>
    </lineage>
</organism>
<protein>
    <recommendedName>
        <fullName evidence="1">DUF6593 domain-containing protein</fullName>
    </recommendedName>
</protein>
<proteinExistence type="predicted"/>
<dbReference type="Pfam" id="PF20236">
    <property type="entry name" value="DUF6593"/>
    <property type="match status" value="1"/>
</dbReference>
<name>A0A164SI16_9AGAM</name>
<sequence>MSLEYTAKPGEVILTFDGDSPTKTNIFSSTHSATEPLYTIHPEYQKSLGWHKATIIQKAADAGSPAHLLATIQYRSLTGDRIAFNTEEKTSPITVEKYLHGKLSHYEEFAFEDDKGTKYKWHSVDEHTTPKVGFAEFTLFHSHNCPQLYLAEDLSTPIAELHSHGLNPSHAQHFHSKSILVLSPQAVEIQDQIIVSFIWLLNKNESWLADPANVS</sequence>
<dbReference type="EMBL" id="KV419415">
    <property type="protein sequence ID" value="KZS91503.1"/>
    <property type="molecule type" value="Genomic_DNA"/>
</dbReference>
<accession>A0A164SI16</accession>
<evidence type="ECO:0000259" key="1">
    <source>
        <dbReference type="Pfam" id="PF20236"/>
    </source>
</evidence>
<evidence type="ECO:0000313" key="2">
    <source>
        <dbReference type="EMBL" id="KZS91503.1"/>
    </source>
</evidence>